<evidence type="ECO:0000313" key="3">
    <source>
        <dbReference type="EMBL" id="HIS93466.1"/>
    </source>
</evidence>
<comment type="caution">
    <text evidence="3">The sequence shown here is derived from an EMBL/GenBank/DDBJ whole genome shotgun (WGS) entry which is preliminary data.</text>
</comment>
<dbReference type="EMBL" id="DVJN01000203">
    <property type="protein sequence ID" value="HIS93466.1"/>
    <property type="molecule type" value="Genomic_DNA"/>
</dbReference>
<gene>
    <name evidence="3" type="ORF">IAA84_10655</name>
</gene>
<protein>
    <submittedName>
        <fullName evidence="3">Phage antirepressor protein</fullName>
    </submittedName>
</protein>
<feature type="domain" description="Bro-N" evidence="2">
    <location>
        <begin position="11"/>
        <end position="108"/>
    </location>
</feature>
<evidence type="ECO:0000259" key="2">
    <source>
        <dbReference type="SMART" id="SM01040"/>
    </source>
</evidence>
<dbReference type="InterPro" id="IPR003497">
    <property type="entry name" value="BRO_N_domain"/>
</dbReference>
<dbReference type="AlphaFoldDB" id="A0A9D1G1L8"/>
<feature type="region of interest" description="Disordered" evidence="1">
    <location>
        <begin position="221"/>
        <end position="277"/>
    </location>
</feature>
<feature type="compositionally biased region" description="Basic and acidic residues" evidence="1">
    <location>
        <begin position="241"/>
        <end position="251"/>
    </location>
</feature>
<reference evidence="3" key="1">
    <citation type="submission" date="2020-10" db="EMBL/GenBank/DDBJ databases">
        <authorList>
            <person name="Gilroy R."/>
        </authorList>
    </citation>
    <scope>NUCLEOTIDE SEQUENCE</scope>
    <source>
        <strain evidence="3">13766</strain>
    </source>
</reference>
<accession>A0A9D1G1L8</accession>
<proteinExistence type="predicted"/>
<organism evidence="3 4">
    <name type="scientific">Candidatus Alectryocaccomicrobium excrementavium</name>
    <dbReference type="NCBI Taxonomy" id="2840668"/>
    <lineage>
        <taxon>Bacteria</taxon>
        <taxon>Bacillati</taxon>
        <taxon>Bacillota</taxon>
        <taxon>Clostridia</taxon>
        <taxon>Candidatus Alectryocaccomicrobium</taxon>
    </lineage>
</organism>
<dbReference type="Pfam" id="PF02498">
    <property type="entry name" value="Bro-N"/>
    <property type="match status" value="1"/>
</dbReference>
<evidence type="ECO:0000256" key="1">
    <source>
        <dbReference type="SAM" id="MobiDB-lite"/>
    </source>
</evidence>
<dbReference type="Proteomes" id="UP000824140">
    <property type="component" value="Unassembled WGS sequence"/>
</dbReference>
<evidence type="ECO:0000313" key="4">
    <source>
        <dbReference type="Proteomes" id="UP000824140"/>
    </source>
</evidence>
<reference evidence="3" key="2">
    <citation type="journal article" date="2021" name="PeerJ">
        <title>Extensive microbial diversity within the chicken gut microbiome revealed by metagenomics and culture.</title>
        <authorList>
            <person name="Gilroy R."/>
            <person name="Ravi A."/>
            <person name="Getino M."/>
            <person name="Pursley I."/>
            <person name="Horton D.L."/>
            <person name="Alikhan N.F."/>
            <person name="Baker D."/>
            <person name="Gharbi K."/>
            <person name="Hall N."/>
            <person name="Watson M."/>
            <person name="Adriaenssens E.M."/>
            <person name="Foster-Nyarko E."/>
            <person name="Jarju S."/>
            <person name="Secka A."/>
            <person name="Antonio M."/>
            <person name="Oren A."/>
            <person name="Chaudhuri R.R."/>
            <person name="La Ragione R."/>
            <person name="Hildebrand F."/>
            <person name="Pallen M.J."/>
        </authorList>
    </citation>
    <scope>NUCLEOTIDE SEQUENCE</scope>
    <source>
        <strain evidence="3">13766</strain>
    </source>
</reference>
<sequence>MSEIALFEQKEIRRVWQDEKWHFSVVDVVSVLTDSIDGRKYWNKLKQRLKDEGNETVTNCHQFKMLAADGKMRLTDCADTEQLLRIIQSIPSPKAEPFKRWLAAIGAERIREIADPEIAALRAQELYRKKGYSDDWIALRARGVATRAELTNEWKNRGIEKSSDYAILTAEISKAAFGMTPAEYKRLKGLKSENLRDHMSTLELLFTELSEAATTEIARNDDAQGMAENADAARRGGKIAGDARENLERQTGRSVSTSDNYKHLSARTRKKLPEEES</sequence>
<dbReference type="SMART" id="SM01040">
    <property type="entry name" value="Bro-N"/>
    <property type="match status" value="1"/>
</dbReference>
<name>A0A9D1G1L8_9FIRM</name>